<keyword evidence="2" id="KW-1185">Reference proteome</keyword>
<dbReference type="EnsemblPlants" id="AET1Gv20046200.1">
    <property type="protein sequence ID" value="AET1Gv20046200.1"/>
    <property type="gene ID" value="AET1Gv20046200"/>
</dbReference>
<evidence type="ECO:0000313" key="2">
    <source>
        <dbReference type="Proteomes" id="UP000015105"/>
    </source>
</evidence>
<reference evidence="2" key="1">
    <citation type="journal article" date="2014" name="Science">
        <title>Ancient hybridizations among the ancestral genomes of bread wheat.</title>
        <authorList>
            <consortium name="International Wheat Genome Sequencing Consortium,"/>
            <person name="Marcussen T."/>
            <person name="Sandve S.R."/>
            <person name="Heier L."/>
            <person name="Spannagl M."/>
            <person name="Pfeifer M."/>
            <person name="Jakobsen K.S."/>
            <person name="Wulff B.B."/>
            <person name="Steuernagel B."/>
            <person name="Mayer K.F."/>
            <person name="Olsen O.A."/>
        </authorList>
    </citation>
    <scope>NUCLEOTIDE SEQUENCE [LARGE SCALE GENOMIC DNA]</scope>
    <source>
        <strain evidence="2">cv. AL8/78</strain>
    </source>
</reference>
<dbReference type="Proteomes" id="UP000015105">
    <property type="component" value="Chromosome 1D"/>
</dbReference>
<dbReference type="InterPro" id="IPR039266">
    <property type="entry name" value="EN-1/SPM"/>
</dbReference>
<reference evidence="2" key="2">
    <citation type="journal article" date="2017" name="Nat. Plants">
        <title>The Aegilops tauschii genome reveals multiple impacts of transposons.</title>
        <authorList>
            <person name="Zhao G."/>
            <person name="Zou C."/>
            <person name="Li K."/>
            <person name="Wang K."/>
            <person name="Li T."/>
            <person name="Gao L."/>
            <person name="Zhang X."/>
            <person name="Wang H."/>
            <person name="Yang Z."/>
            <person name="Liu X."/>
            <person name="Jiang W."/>
            <person name="Mao L."/>
            <person name="Kong X."/>
            <person name="Jiao Y."/>
            <person name="Jia J."/>
        </authorList>
    </citation>
    <scope>NUCLEOTIDE SEQUENCE [LARGE SCALE GENOMIC DNA]</scope>
    <source>
        <strain evidence="2">cv. AL8/78</strain>
    </source>
</reference>
<reference evidence="1" key="5">
    <citation type="journal article" date="2021" name="G3 (Bethesda)">
        <title>Aegilops tauschii genome assembly Aet v5.0 features greater sequence contiguity and improved annotation.</title>
        <authorList>
            <person name="Wang L."/>
            <person name="Zhu T."/>
            <person name="Rodriguez J.C."/>
            <person name="Deal K.R."/>
            <person name="Dubcovsky J."/>
            <person name="McGuire P.E."/>
            <person name="Lux T."/>
            <person name="Spannagl M."/>
            <person name="Mayer K.F.X."/>
            <person name="Baldrich P."/>
            <person name="Meyers B.C."/>
            <person name="Huo N."/>
            <person name="Gu Y.Q."/>
            <person name="Zhou H."/>
            <person name="Devos K.M."/>
            <person name="Bennetzen J.L."/>
            <person name="Unver T."/>
            <person name="Budak H."/>
            <person name="Gulick P.J."/>
            <person name="Galiba G."/>
            <person name="Kalapos B."/>
            <person name="Nelson D.R."/>
            <person name="Li P."/>
            <person name="You F.M."/>
            <person name="Luo M.C."/>
            <person name="Dvorak J."/>
        </authorList>
    </citation>
    <scope>NUCLEOTIDE SEQUENCE [LARGE SCALE GENOMIC DNA]</scope>
    <source>
        <strain evidence="1">cv. AL8/78</strain>
    </source>
</reference>
<reference evidence="1" key="3">
    <citation type="journal article" date="2017" name="Nature">
        <title>Genome sequence of the progenitor of the wheat D genome Aegilops tauschii.</title>
        <authorList>
            <person name="Luo M.C."/>
            <person name="Gu Y.Q."/>
            <person name="Puiu D."/>
            <person name="Wang H."/>
            <person name="Twardziok S.O."/>
            <person name="Deal K.R."/>
            <person name="Huo N."/>
            <person name="Zhu T."/>
            <person name="Wang L."/>
            <person name="Wang Y."/>
            <person name="McGuire P.E."/>
            <person name="Liu S."/>
            <person name="Long H."/>
            <person name="Ramasamy R.K."/>
            <person name="Rodriguez J.C."/>
            <person name="Van S.L."/>
            <person name="Yuan L."/>
            <person name="Wang Z."/>
            <person name="Xia Z."/>
            <person name="Xiao L."/>
            <person name="Anderson O.D."/>
            <person name="Ouyang S."/>
            <person name="Liang Y."/>
            <person name="Zimin A.V."/>
            <person name="Pertea G."/>
            <person name="Qi P."/>
            <person name="Bennetzen J.L."/>
            <person name="Dai X."/>
            <person name="Dawson M.W."/>
            <person name="Muller H.G."/>
            <person name="Kugler K."/>
            <person name="Rivarola-Duarte L."/>
            <person name="Spannagl M."/>
            <person name="Mayer K.F.X."/>
            <person name="Lu F.H."/>
            <person name="Bevan M.W."/>
            <person name="Leroy P."/>
            <person name="Li P."/>
            <person name="You F.M."/>
            <person name="Sun Q."/>
            <person name="Liu Z."/>
            <person name="Lyons E."/>
            <person name="Wicker T."/>
            <person name="Salzberg S.L."/>
            <person name="Devos K.M."/>
            <person name="Dvorak J."/>
        </authorList>
    </citation>
    <scope>NUCLEOTIDE SEQUENCE [LARGE SCALE GENOMIC DNA]</scope>
    <source>
        <strain evidence="1">cv. AL8/78</strain>
    </source>
</reference>
<protein>
    <submittedName>
        <fullName evidence="1">Uncharacterized protein</fullName>
    </submittedName>
</protein>
<dbReference type="PANTHER" id="PTHR33157:SF5">
    <property type="entry name" value="OS09G0314100 PROTEIN"/>
    <property type="match status" value="1"/>
</dbReference>
<dbReference type="Gramene" id="AET1Gv20046200.1">
    <property type="protein sequence ID" value="AET1Gv20046200.1"/>
    <property type="gene ID" value="AET1Gv20046200"/>
</dbReference>
<organism evidence="1 2">
    <name type="scientific">Aegilops tauschii subsp. strangulata</name>
    <name type="common">Goatgrass</name>
    <dbReference type="NCBI Taxonomy" id="200361"/>
    <lineage>
        <taxon>Eukaryota</taxon>
        <taxon>Viridiplantae</taxon>
        <taxon>Streptophyta</taxon>
        <taxon>Embryophyta</taxon>
        <taxon>Tracheophyta</taxon>
        <taxon>Spermatophyta</taxon>
        <taxon>Magnoliopsida</taxon>
        <taxon>Liliopsida</taxon>
        <taxon>Poales</taxon>
        <taxon>Poaceae</taxon>
        <taxon>BOP clade</taxon>
        <taxon>Pooideae</taxon>
        <taxon>Triticodae</taxon>
        <taxon>Triticeae</taxon>
        <taxon>Triticinae</taxon>
        <taxon>Aegilops</taxon>
    </lineage>
</organism>
<dbReference type="GO" id="GO:0032196">
    <property type="term" value="P:transposition"/>
    <property type="evidence" value="ECO:0007669"/>
    <property type="project" value="InterPro"/>
</dbReference>
<evidence type="ECO:0000313" key="1">
    <source>
        <dbReference type="EnsemblPlants" id="AET1Gv20046200.1"/>
    </source>
</evidence>
<dbReference type="PANTHER" id="PTHR33157">
    <property type="entry name" value="AUTONOMOUS TRANSPOSABLE ELEMENT EN-1 MOSAIC PROTEIN-RELATED"/>
    <property type="match status" value="1"/>
</dbReference>
<accession>A0A452XKU5</accession>
<reference evidence="1" key="4">
    <citation type="submission" date="2019-03" db="UniProtKB">
        <authorList>
            <consortium name="EnsemblPlants"/>
        </authorList>
    </citation>
    <scope>IDENTIFICATION</scope>
</reference>
<dbReference type="STRING" id="200361.A0A452XKU5"/>
<proteinExistence type="predicted"/>
<name>A0A452XKU5_AEGTS</name>
<dbReference type="AlphaFoldDB" id="A0A452XKU5"/>
<sequence length="266" mass="31224">MYRQFKYLGGNPNGYKYGSELGVILKREYPGLVKYMDDSGVTRSRPALEWEDYYLVHEDEGVSNADRVKQEFWRCFEVTESNRVEADRILESYARRKVKDILYQARVDAVKIYYDDHGEELDDKMACARELTLEQYLASRVDWFSPTVWPHICSYWCSKEFKEARCRGQKSRLQSKDVAQNRGGSRPFTEYRQFLEHKFGPEKATIMNTYAVMKSGMENLDENGNSGAISSQKAQKHLDDYSTSMKEAYPENWQDMDLDERVLYNT</sequence>